<name>A0A6G0ZGE7_APHCR</name>
<evidence type="ECO:0000313" key="2">
    <source>
        <dbReference type="Proteomes" id="UP000478052"/>
    </source>
</evidence>
<keyword evidence="2" id="KW-1185">Reference proteome</keyword>
<gene>
    <name evidence="1" type="ORF">FWK35_00033963</name>
</gene>
<dbReference type="Proteomes" id="UP000478052">
    <property type="component" value="Unassembled WGS sequence"/>
</dbReference>
<comment type="caution">
    <text evidence="1">The sequence shown here is derived from an EMBL/GenBank/DDBJ whole genome shotgun (WGS) entry which is preliminary data.</text>
</comment>
<accession>A0A6G0ZGE7</accession>
<proteinExistence type="predicted"/>
<organism evidence="1 2">
    <name type="scientific">Aphis craccivora</name>
    <name type="common">Cowpea aphid</name>
    <dbReference type="NCBI Taxonomy" id="307492"/>
    <lineage>
        <taxon>Eukaryota</taxon>
        <taxon>Metazoa</taxon>
        <taxon>Ecdysozoa</taxon>
        <taxon>Arthropoda</taxon>
        <taxon>Hexapoda</taxon>
        <taxon>Insecta</taxon>
        <taxon>Pterygota</taxon>
        <taxon>Neoptera</taxon>
        <taxon>Paraneoptera</taxon>
        <taxon>Hemiptera</taxon>
        <taxon>Sternorrhyncha</taxon>
        <taxon>Aphidomorpha</taxon>
        <taxon>Aphidoidea</taxon>
        <taxon>Aphididae</taxon>
        <taxon>Aphidini</taxon>
        <taxon>Aphis</taxon>
        <taxon>Aphis</taxon>
    </lineage>
</organism>
<reference evidence="1 2" key="1">
    <citation type="submission" date="2019-08" db="EMBL/GenBank/DDBJ databases">
        <title>Whole genome of Aphis craccivora.</title>
        <authorList>
            <person name="Voronova N.V."/>
            <person name="Shulinski R.S."/>
            <person name="Bandarenka Y.V."/>
            <person name="Zhorov D.G."/>
            <person name="Warner D."/>
        </authorList>
    </citation>
    <scope>NUCLEOTIDE SEQUENCE [LARGE SCALE GENOMIC DNA]</scope>
    <source>
        <strain evidence="1">180601</strain>
        <tissue evidence="1">Whole Body</tissue>
    </source>
</reference>
<protein>
    <submittedName>
        <fullName evidence="1">Uncharacterized protein</fullName>
    </submittedName>
</protein>
<evidence type="ECO:0000313" key="1">
    <source>
        <dbReference type="EMBL" id="KAF0770168.1"/>
    </source>
</evidence>
<sequence>MIINAPFYVSIYTRLHTDLLIKTIFEMFSIIYKRNCLQLVNHSNPLILILDSISIPVNPQRKLKKISCRDDLNNS</sequence>
<dbReference type="EMBL" id="VUJU01000473">
    <property type="protein sequence ID" value="KAF0770168.1"/>
    <property type="molecule type" value="Genomic_DNA"/>
</dbReference>
<dbReference type="AlphaFoldDB" id="A0A6G0ZGE7"/>